<evidence type="ECO:0000256" key="1">
    <source>
        <dbReference type="SAM" id="Phobius"/>
    </source>
</evidence>
<dbReference type="Proteomes" id="UP000243255">
    <property type="component" value="Unassembled WGS sequence"/>
</dbReference>
<protein>
    <submittedName>
        <fullName evidence="2">Uncharacterized protein</fullName>
    </submittedName>
</protein>
<organism evidence="2 3">
    <name type="scientific">Asaccharospora irregularis DSM 2635</name>
    <dbReference type="NCBI Taxonomy" id="1121321"/>
    <lineage>
        <taxon>Bacteria</taxon>
        <taxon>Bacillati</taxon>
        <taxon>Bacillota</taxon>
        <taxon>Clostridia</taxon>
        <taxon>Peptostreptococcales</taxon>
        <taxon>Peptostreptococcaceae</taxon>
        <taxon>Asaccharospora</taxon>
    </lineage>
</organism>
<dbReference type="RefSeq" id="WP_073124381.1">
    <property type="nucleotide sequence ID" value="NZ_BAABCH010000026.1"/>
</dbReference>
<keyword evidence="1" id="KW-0812">Transmembrane</keyword>
<reference evidence="3" key="1">
    <citation type="submission" date="2016-11" db="EMBL/GenBank/DDBJ databases">
        <authorList>
            <person name="Varghese N."/>
            <person name="Submissions S."/>
        </authorList>
    </citation>
    <scope>NUCLEOTIDE SEQUENCE [LARGE SCALE GENOMIC DNA]</scope>
    <source>
        <strain evidence="3">DSM 2635</strain>
    </source>
</reference>
<accession>A0A1M5LQJ1</accession>
<keyword evidence="1" id="KW-0472">Membrane</keyword>
<gene>
    <name evidence="2" type="ORF">SAMN04488530_10551</name>
</gene>
<evidence type="ECO:0000313" key="3">
    <source>
        <dbReference type="Proteomes" id="UP000243255"/>
    </source>
</evidence>
<keyword evidence="1" id="KW-1133">Transmembrane helix</keyword>
<dbReference type="STRING" id="1121321.SAMN04488530_10551"/>
<proteinExistence type="predicted"/>
<sequence length="420" mass="48303">MINNINNNSYNKDTYSKLDVKPIDVTLHTENDLLPEANIKDSPKEEQGKLNKVQSEEVPSFLKKIKEEMQDAELIAIKMVKGEKITREELRLINTRYPDIKKTAEQSIKEYTDLKEVLKNCNTEEEMQQVISSAIKNIKSMLSRGSISDIQAKIKISAVEEALKSSKKFQSELKKAEVIAIKIVKGSKPTADELRFINEKYPDIKSVAEKVESEQIYLKEELKGCKTDNERQKLISNAIRDVEDKSKAGLISKTEAKIKMSAMEEVIKLSKNIKKEEHRSDLIATKILKGDKLTKNELRFINEKYPDIKKIAQKSIDHYRDLREEIINCKTSKDRQQVLSNVIEDLEYKFKKGIVSQSELKIAMIIIEELKKDDERINNNQKDPKLILNPYAYLNSGSFLEKLIAIVIILVAVNIFLRFL</sequence>
<keyword evidence="3" id="KW-1185">Reference proteome</keyword>
<name>A0A1M5LQJ1_9FIRM</name>
<dbReference type="EMBL" id="FQWX01000005">
    <property type="protein sequence ID" value="SHG67412.1"/>
    <property type="molecule type" value="Genomic_DNA"/>
</dbReference>
<dbReference type="OrthoDB" id="1750308at2"/>
<dbReference type="AlphaFoldDB" id="A0A1M5LQJ1"/>
<evidence type="ECO:0000313" key="2">
    <source>
        <dbReference type="EMBL" id="SHG67412.1"/>
    </source>
</evidence>
<feature type="transmembrane region" description="Helical" evidence="1">
    <location>
        <begin position="399"/>
        <end position="417"/>
    </location>
</feature>